<dbReference type="SUPFAM" id="SSF50998">
    <property type="entry name" value="Quinoprotein alcohol dehydrogenase-like"/>
    <property type="match status" value="2"/>
</dbReference>
<dbReference type="Proteomes" id="UP001165498">
    <property type="component" value="Unassembled WGS sequence"/>
</dbReference>
<dbReference type="Gene3D" id="2.130.10.10">
    <property type="entry name" value="YVTN repeat-like/Quinoprotein amine dehydrogenase"/>
    <property type="match status" value="2"/>
</dbReference>
<organism evidence="2 3">
    <name type="scientific">Tahibacter harae</name>
    <dbReference type="NCBI Taxonomy" id="2963937"/>
    <lineage>
        <taxon>Bacteria</taxon>
        <taxon>Pseudomonadati</taxon>
        <taxon>Pseudomonadota</taxon>
        <taxon>Gammaproteobacteria</taxon>
        <taxon>Lysobacterales</taxon>
        <taxon>Rhodanobacteraceae</taxon>
        <taxon>Tahibacter</taxon>
    </lineage>
</organism>
<reference evidence="2" key="1">
    <citation type="submission" date="2022-07" db="EMBL/GenBank/DDBJ databases">
        <title>Tahibacter sp., a new gammaproteobacterium isolated from the silt sample collected at pig farm.</title>
        <authorList>
            <person name="Chen H."/>
        </authorList>
    </citation>
    <scope>NUCLEOTIDE SEQUENCE</scope>
    <source>
        <strain evidence="2">P2K</strain>
    </source>
</reference>
<dbReference type="InterPro" id="IPR015943">
    <property type="entry name" value="WD40/YVTN_repeat-like_dom_sf"/>
</dbReference>
<name>A0ABT1QV48_9GAMM</name>
<dbReference type="Gene3D" id="2.80.10.50">
    <property type="match status" value="1"/>
</dbReference>
<dbReference type="PANTHER" id="PTHR34512">
    <property type="entry name" value="CELL SURFACE PROTEIN"/>
    <property type="match status" value="1"/>
</dbReference>
<feature type="domain" description="Pyrrolo-quinoline quinone repeat" evidence="1">
    <location>
        <begin position="418"/>
        <end position="537"/>
    </location>
</feature>
<protein>
    <submittedName>
        <fullName evidence="2">PQQ-binding-like beta-propeller repeat protein</fullName>
    </submittedName>
</protein>
<dbReference type="RefSeq" id="WP_255915344.1">
    <property type="nucleotide sequence ID" value="NZ_JANFQO010000014.1"/>
</dbReference>
<dbReference type="PANTHER" id="PTHR34512:SF30">
    <property type="entry name" value="OUTER MEMBRANE PROTEIN ASSEMBLY FACTOR BAMB"/>
    <property type="match status" value="1"/>
</dbReference>
<sequence length="938" mass="101036">MHAIKRHLHQWLLFLFVMTCAVGAGAGWQRDWNETGPAFSLRAEDGFQLAGTADGSALVGSTDGYDYRLSQVSGDGSIAWSFALPLSEWTPADFAPEPDGATLLMFTGLNYASVARLDASGALQWSSALQGHYFAIGGDRLVARTKYSDGAAVVTAIDRLSGQWLWQVRVPGIHGHWPARRPIAVDSDGNTYLVGPGDDAQPLLAKLNPQGGLAWLRPVASLGVIAVRDGRIYLPYSGALQVLDAAGGQQLWRNEDCDTGYSELFFIAGDPLCVSAGELARVSAVSGTEVWRREYAGAVLGVFGDDVYIGSDPTTFPVANGVLARLAGSDGEPLWQQPMPFPVLGRIWQVSADLIAIAGPGRTDGSLALRRYRIPDGSLSDDRPLADVPRGVQQPREFRDGSDLFVLAGVPWKALPTRVRRLAADSGDVLWENAAPPRQSPSGVALTPDRLLLAEETDMGDALVRSLDRANGQQRWERSIVQAPVSSGSMKPPRIIGLPNNDALVSYGYRNNLYSPTRVQELQRLSDASGQTLWIQQLASWNSPSVGNYWAEPFLLGIGEDALLWPARSIEGPIGLSAQRRSGVDGALMFSSAAAPLASMVRLSVAADAVFALGFADRDTLRLTKHSATSGELLWQFDYPTAPWPDAALLDLLPLADGDVMMLVQFYNSMAAATGQTTHLLRIKSDGSGLRYVYRTPMQGKTRDLITRIVLAGNGEALLRRLLHQDRRSIEFLQRFDLEQVRVLGSQALQLRGVEPFAARSEWNGSFVPHADGILISGTVLQSPLPPTRRDALLDIGIVQHGDLGLQVPAFPAGINEGDSVPFTVGVSYTGDAAVTDATLIVELPWQGGESGLSCTGAGISRCDLLLRHGQLTARFDAAPGAQLELRGTLRRLAAPALDKSVLRAVVHAPIGLLEGNIYNNFRNIPVDGPIFADDFDQ</sequence>
<keyword evidence="3" id="KW-1185">Reference proteome</keyword>
<evidence type="ECO:0000259" key="1">
    <source>
        <dbReference type="Pfam" id="PF13360"/>
    </source>
</evidence>
<feature type="domain" description="Pyrrolo-quinoline quinone repeat" evidence="1">
    <location>
        <begin position="238"/>
        <end position="391"/>
    </location>
</feature>
<dbReference type="InterPro" id="IPR002372">
    <property type="entry name" value="PQQ_rpt_dom"/>
</dbReference>
<evidence type="ECO:0000313" key="3">
    <source>
        <dbReference type="Proteomes" id="UP001165498"/>
    </source>
</evidence>
<gene>
    <name evidence="2" type="ORF">NM961_15655</name>
</gene>
<evidence type="ECO:0000313" key="2">
    <source>
        <dbReference type="EMBL" id="MCQ4166157.1"/>
    </source>
</evidence>
<dbReference type="EMBL" id="JANFQO010000014">
    <property type="protein sequence ID" value="MCQ4166157.1"/>
    <property type="molecule type" value="Genomic_DNA"/>
</dbReference>
<proteinExistence type="predicted"/>
<dbReference type="InterPro" id="IPR011047">
    <property type="entry name" value="Quinoprotein_ADH-like_sf"/>
</dbReference>
<dbReference type="Pfam" id="PF13360">
    <property type="entry name" value="PQQ_2"/>
    <property type="match status" value="2"/>
</dbReference>
<comment type="caution">
    <text evidence="2">The sequence shown here is derived from an EMBL/GenBank/DDBJ whole genome shotgun (WGS) entry which is preliminary data.</text>
</comment>
<accession>A0ABT1QV48</accession>